<organism evidence="2 3">
    <name type="scientific">Cryobacterium zhongshanensis</name>
    <dbReference type="NCBI Taxonomy" id="2928153"/>
    <lineage>
        <taxon>Bacteria</taxon>
        <taxon>Bacillati</taxon>
        <taxon>Actinomycetota</taxon>
        <taxon>Actinomycetes</taxon>
        <taxon>Micrococcales</taxon>
        <taxon>Microbacteriaceae</taxon>
        <taxon>Cryobacterium</taxon>
    </lineage>
</organism>
<protein>
    <submittedName>
        <fullName evidence="2">Uncharacterized protein</fullName>
    </submittedName>
</protein>
<reference evidence="2" key="1">
    <citation type="submission" date="2022-03" db="EMBL/GenBank/DDBJ databases">
        <title>Cryobacterium sp. nov. strain ZS14-85, isolated from Antarctic soil.</title>
        <authorList>
            <person name="Li J."/>
            <person name="Niu G."/>
        </authorList>
    </citation>
    <scope>NUCLEOTIDE SEQUENCE</scope>
    <source>
        <strain evidence="2">ZS14-85</strain>
    </source>
</reference>
<accession>A0AA41UM89</accession>
<comment type="caution">
    <text evidence="2">The sequence shown here is derived from an EMBL/GenBank/DDBJ whole genome shotgun (WGS) entry which is preliminary data.</text>
</comment>
<feature type="region of interest" description="Disordered" evidence="1">
    <location>
        <begin position="1"/>
        <end position="22"/>
    </location>
</feature>
<evidence type="ECO:0000256" key="1">
    <source>
        <dbReference type="SAM" id="MobiDB-lite"/>
    </source>
</evidence>
<sequence>MALARIHARADPLTTRKARGARKRLRRRTLRLIAAAAAVAGLAAAGLVVADDARASTLDAAVARYATAVAIVAASEVHAVGTITEAQLGIVTANATLVNSVGRVLGEGERAELSAGLHSLTANVANAADELRRARRTVVDQTPTYSPFGETYDSSAADLDEIHFAAAALLPTGTADLAAAGERVNAAVAAWQVEQDRLAAVAAAEAAEAARVAAEKAVAATAAAQDSSSVPAAKASGSDAGYHKNVWTSGFQSEIDRCNGAVDVSAHYGPRTIAEHWSCGGRSFPTSVGAVITITGQDAGVYRVVGVVAVLNVDVNGTGDVPSGYDLLYQTCINGSSARMSFTGLTRIT</sequence>
<dbReference type="EMBL" id="JALGAR010000006">
    <property type="protein sequence ID" value="MCI4659601.1"/>
    <property type="molecule type" value="Genomic_DNA"/>
</dbReference>
<dbReference type="Proteomes" id="UP001165341">
    <property type="component" value="Unassembled WGS sequence"/>
</dbReference>
<dbReference type="AlphaFoldDB" id="A0AA41UM89"/>
<proteinExistence type="predicted"/>
<name>A0AA41UM89_9MICO</name>
<dbReference type="RefSeq" id="WP_243013092.1">
    <property type="nucleotide sequence ID" value="NZ_JALGAR010000006.1"/>
</dbReference>
<keyword evidence="3" id="KW-1185">Reference proteome</keyword>
<evidence type="ECO:0000313" key="2">
    <source>
        <dbReference type="EMBL" id="MCI4659601.1"/>
    </source>
</evidence>
<gene>
    <name evidence="2" type="ORF">MQH31_17495</name>
</gene>
<evidence type="ECO:0000313" key="3">
    <source>
        <dbReference type="Proteomes" id="UP001165341"/>
    </source>
</evidence>